<comment type="caution">
    <text evidence="12">The sequence shown here is derived from an EMBL/GenBank/DDBJ whole genome shotgun (WGS) entry which is preliminary data.</text>
</comment>
<dbReference type="Gene3D" id="3.30.420.380">
    <property type="match status" value="1"/>
</dbReference>
<evidence type="ECO:0000256" key="6">
    <source>
        <dbReference type="ARBA" id="ARBA00022692"/>
    </source>
</evidence>
<dbReference type="Proteomes" id="UP001355056">
    <property type="component" value="Unassembled WGS sequence"/>
</dbReference>
<keyword evidence="6" id="KW-0812">Transmembrane</keyword>
<keyword evidence="4" id="KW-1003">Cell membrane</keyword>
<keyword evidence="5" id="KW-0997">Cell inner membrane</keyword>
<evidence type="ECO:0000256" key="3">
    <source>
        <dbReference type="ARBA" id="ARBA00022448"/>
    </source>
</evidence>
<proteinExistence type="inferred from homology"/>
<dbReference type="InterPro" id="IPR007812">
    <property type="entry name" value="T2SS_protein-GspL"/>
</dbReference>
<feature type="domain" description="GspL cytoplasmic actin-ATPase-like" evidence="10">
    <location>
        <begin position="49"/>
        <end position="185"/>
    </location>
</feature>
<evidence type="ECO:0000259" key="10">
    <source>
        <dbReference type="Pfam" id="PF05134"/>
    </source>
</evidence>
<sequence length="387" mass="40270">MTTRPDPIAMNATTIVLLPHATGADATCLRIDADGRVLSRHPPDVDSPLTASPAQPVVRQLLAVPGSECLSCWLDLPARNPVQALAAARVLVAAHVAGPIDTLHLAIAPMAADGGSRQVVAIESATMQAWLDRATALGMTPDAVVPLPMLLPPPEPPAAGTTSEVVVAEIDGHWLVRGEQLAFAAEPALAEQIIGDRPRRLLTAADAESAFAANALMPPIDLLQYAFARQSTHRQGWPAYRRAAILAAVLAVSPLVLLTAQAIRYELAARALQSQTAALARTLMPTLEEGANPLPPIRARLAELQAGGGFAHATATLLAAVAATDGAELDALSYAGGELQATLVVPSPPALEQIRGALFDAGLELTENDGGKTNGRSRYTITVRTSA</sequence>
<evidence type="ECO:0000256" key="1">
    <source>
        <dbReference type="ARBA" id="ARBA00004377"/>
    </source>
</evidence>
<evidence type="ECO:0000313" key="12">
    <source>
        <dbReference type="EMBL" id="MEG3182723.1"/>
    </source>
</evidence>
<comment type="similarity">
    <text evidence="2">Belongs to the GSP L family.</text>
</comment>
<dbReference type="Pfam" id="PF12693">
    <property type="entry name" value="GspL_C"/>
    <property type="match status" value="1"/>
</dbReference>
<evidence type="ECO:0000256" key="5">
    <source>
        <dbReference type="ARBA" id="ARBA00022519"/>
    </source>
</evidence>
<dbReference type="NCBIfam" id="TIGR01709">
    <property type="entry name" value="typeII_sec_gspL"/>
    <property type="match status" value="1"/>
</dbReference>
<evidence type="ECO:0000313" key="13">
    <source>
        <dbReference type="Proteomes" id="UP001355056"/>
    </source>
</evidence>
<evidence type="ECO:0000256" key="9">
    <source>
        <dbReference type="ARBA" id="ARBA00023136"/>
    </source>
</evidence>
<keyword evidence="9" id="KW-0472">Membrane</keyword>
<evidence type="ECO:0000256" key="2">
    <source>
        <dbReference type="ARBA" id="ARBA00005318"/>
    </source>
</evidence>
<dbReference type="InterPro" id="IPR025691">
    <property type="entry name" value="GspL_pp_dom"/>
</dbReference>
<reference evidence="12 13" key="1">
    <citation type="journal article" date="2016" name="Int. J. Syst. Evol. Microbiol.">
        <title>Lysobacter erysipheiresistens sp. nov., an antagonist of powdery mildew, isolated from tobacco-cultivated soil.</title>
        <authorList>
            <person name="Xie B."/>
            <person name="Li T."/>
            <person name="Lin X."/>
            <person name="Wang C.J."/>
            <person name="Chen Y.J."/>
            <person name="Liu W.J."/>
            <person name="Zhao Z.W."/>
        </authorList>
    </citation>
    <scope>NUCLEOTIDE SEQUENCE [LARGE SCALE GENOMIC DNA]</scope>
    <source>
        <strain evidence="12 13">RS-LYSO-3</strain>
    </source>
</reference>
<evidence type="ECO:0000256" key="4">
    <source>
        <dbReference type="ARBA" id="ARBA00022475"/>
    </source>
</evidence>
<comment type="subcellular location">
    <subcellularLocation>
        <location evidence="1">Cell inner membrane</location>
        <topology evidence="1">Single-pass membrane protein</topology>
    </subcellularLocation>
</comment>
<name>A0ABU7YUG4_9GAMM</name>
<feature type="domain" description="GspL periplasmic" evidence="11">
    <location>
        <begin position="235"/>
        <end position="368"/>
    </location>
</feature>
<dbReference type="InterPro" id="IPR043129">
    <property type="entry name" value="ATPase_NBD"/>
</dbReference>
<organism evidence="12 13">
    <name type="scientific">Novilysobacter erysipheiresistens</name>
    <dbReference type="NCBI Taxonomy" id="1749332"/>
    <lineage>
        <taxon>Bacteria</taxon>
        <taxon>Pseudomonadati</taxon>
        <taxon>Pseudomonadota</taxon>
        <taxon>Gammaproteobacteria</taxon>
        <taxon>Lysobacterales</taxon>
        <taxon>Lysobacteraceae</taxon>
        <taxon>Novilysobacter</taxon>
    </lineage>
</organism>
<accession>A0ABU7YUG4</accession>
<keyword evidence="3" id="KW-0813">Transport</keyword>
<dbReference type="SUPFAM" id="SSF53067">
    <property type="entry name" value="Actin-like ATPase domain"/>
    <property type="match status" value="1"/>
</dbReference>
<dbReference type="EMBL" id="JAXGFP010000001">
    <property type="protein sequence ID" value="MEG3182723.1"/>
    <property type="molecule type" value="Genomic_DNA"/>
</dbReference>
<keyword evidence="8" id="KW-1133">Transmembrane helix</keyword>
<dbReference type="InterPro" id="IPR024230">
    <property type="entry name" value="GspL_cyto_dom"/>
</dbReference>
<protein>
    <submittedName>
        <fullName evidence="12">Type II secretion system protein GspL</fullName>
    </submittedName>
</protein>
<dbReference type="Pfam" id="PF05134">
    <property type="entry name" value="T2SSL"/>
    <property type="match status" value="1"/>
</dbReference>
<keyword evidence="13" id="KW-1185">Reference proteome</keyword>
<evidence type="ECO:0000259" key="11">
    <source>
        <dbReference type="Pfam" id="PF12693"/>
    </source>
</evidence>
<evidence type="ECO:0000256" key="8">
    <source>
        <dbReference type="ARBA" id="ARBA00022989"/>
    </source>
</evidence>
<evidence type="ECO:0000256" key="7">
    <source>
        <dbReference type="ARBA" id="ARBA00022927"/>
    </source>
</evidence>
<dbReference type="RefSeq" id="WP_332614105.1">
    <property type="nucleotide sequence ID" value="NZ_JAXGFP010000001.1"/>
</dbReference>
<keyword evidence="7" id="KW-0653">Protein transport</keyword>
<gene>
    <name evidence="12" type="primary">gspL</name>
    <name evidence="12" type="ORF">SNE34_01665</name>
</gene>